<evidence type="ECO:0000313" key="4">
    <source>
        <dbReference type="Proteomes" id="UP000321363"/>
    </source>
</evidence>
<proteinExistence type="predicted"/>
<dbReference type="GO" id="GO:0006310">
    <property type="term" value="P:DNA recombination"/>
    <property type="evidence" value="ECO:0007669"/>
    <property type="project" value="UniProtKB-KW"/>
</dbReference>
<sequence>MKVGTKLTDEHFVVSAFSGEPLNPNTIHKQFLYDTKLADLKRIRFHNLRHTHATIMLEIGESPKVVSKRLGHANVSITLDKYSHVTSNLQTESAENFAKALRKTSSEQ</sequence>
<dbReference type="RefSeq" id="WP_146946616.1">
    <property type="nucleotide sequence ID" value="NZ_VOQF01000003.1"/>
</dbReference>
<accession>A0A5C6W7M1</accession>
<protein>
    <submittedName>
        <fullName evidence="3">Tyrosine-type recombinase/integrase</fullName>
    </submittedName>
</protein>
<dbReference type="GO" id="GO:0003677">
    <property type="term" value="F:DNA binding"/>
    <property type="evidence" value="ECO:0007669"/>
    <property type="project" value="InterPro"/>
</dbReference>
<gene>
    <name evidence="3" type="ORF">FS935_05660</name>
</gene>
<evidence type="ECO:0000259" key="2">
    <source>
        <dbReference type="PROSITE" id="PS51898"/>
    </source>
</evidence>
<dbReference type="InterPro" id="IPR013762">
    <property type="entry name" value="Integrase-like_cat_sf"/>
</dbReference>
<dbReference type="EMBL" id="VOQF01000003">
    <property type="protein sequence ID" value="TXC91869.1"/>
    <property type="molecule type" value="Genomic_DNA"/>
</dbReference>
<comment type="caution">
    <text evidence="3">The sequence shown here is derived from an EMBL/GenBank/DDBJ whole genome shotgun (WGS) entry which is preliminary data.</text>
</comment>
<keyword evidence="1" id="KW-0233">DNA recombination</keyword>
<organism evidence="3 4">
    <name type="scientific">Metabacillus litoralis</name>
    <dbReference type="NCBI Taxonomy" id="152268"/>
    <lineage>
        <taxon>Bacteria</taxon>
        <taxon>Bacillati</taxon>
        <taxon>Bacillota</taxon>
        <taxon>Bacilli</taxon>
        <taxon>Bacillales</taxon>
        <taxon>Bacillaceae</taxon>
        <taxon>Metabacillus</taxon>
    </lineage>
</organism>
<feature type="domain" description="Tyr recombinase" evidence="2">
    <location>
        <begin position="1"/>
        <end position="95"/>
    </location>
</feature>
<keyword evidence="4" id="KW-1185">Reference proteome</keyword>
<dbReference type="OrthoDB" id="9803188at2"/>
<dbReference type="InterPro" id="IPR002104">
    <property type="entry name" value="Integrase_catalytic"/>
</dbReference>
<dbReference type="PROSITE" id="PS51898">
    <property type="entry name" value="TYR_RECOMBINASE"/>
    <property type="match status" value="1"/>
</dbReference>
<dbReference type="Pfam" id="PF00589">
    <property type="entry name" value="Phage_integrase"/>
    <property type="match status" value="1"/>
</dbReference>
<dbReference type="AlphaFoldDB" id="A0A5C6W7M1"/>
<dbReference type="SUPFAM" id="SSF56349">
    <property type="entry name" value="DNA breaking-rejoining enzymes"/>
    <property type="match status" value="1"/>
</dbReference>
<evidence type="ECO:0000313" key="3">
    <source>
        <dbReference type="EMBL" id="TXC91869.1"/>
    </source>
</evidence>
<reference evidence="3 4" key="1">
    <citation type="journal article" date="2005" name="Int. J. Syst. Evol. Microbiol.">
        <title>Bacillus litoralis sp. nov., isolated from a tidal flat of the Yellow Sea in Korea.</title>
        <authorList>
            <person name="Yoon J.H."/>
            <person name="Oh T.K."/>
        </authorList>
    </citation>
    <scope>NUCLEOTIDE SEQUENCE [LARGE SCALE GENOMIC DNA]</scope>
    <source>
        <strain evidence="3 4">SW-211</strain>
    </source>
</reference>
<name>A0A5C6W7M1_9BACI</name>
<dbReference type="Proteomes" id="UP000321363">
    <property type="component" value="Unassembled WGS sequence"/>
</dbReference>
<evidence type="ECO:0000256" key="1">
    <source>
        <dbReference type="ARBA" id="ARBA00023172"/>
    </source>
</evidence>
<dbReference type="Gene3D" id="1.10.443.10">
    <property type="entry name" value="Intergrase catalytic core"/>
    <property type="match status" value="1"/>
</dbReference>
<dbReference type="InterPro" id="IPR011010">
    <property type="entry name" value="DNA_brk_join_enz"/>
</dbReference>
<dbReference type="GO" id="GO:0015074">
    <property type="term" value="P:DNA integration"/>
    <property type="evidence" value="ECO:0007669"/>
    <property type="project" value="InterPro"/>
</dbReference>